<name>A0ABD3HLT2_9MARC</name>
<evidence type="ECO:0000313" key="1">
    <source>
        <dbReference type="EMBL" id="KAL3691209.1"/>
    </source>
</evidence>
<gene>
    <name evidence="1" type="ORF">R1sor_004860</name>
</gene>
<keyword evidence="2" id="KW-1185">Reference proteome</keyword>
<dbReference type="EMBL" id="JBJQOH010000003">
    <property type="protein sequence ID" value="KAL3691209.1"/>
    <property type="molecule type" value="Genomic_DNA"/>
</dbReference>
<dbReference type="PANTHER" id="PTHR31672">
    <property type="entry name" value="BNACNNG10540D PROTEIN"/>
    <property type="match status" value="1"/>
</dbReference>
<proteinExistence type="predicted"/>
<reference evidence="1 2" key="1">
    <citation type="submission" date="2024-09" db="EMBL/GenBank/DDBJ databases">
        <title>Chromosome-scale assembly of Riccia sorocarpa.</title>
        <authorList>
            <person name="Paukszto L."/>
        </authorList>
    </citation>
    <scope>NUCLEOTIDE SEQUENCE [LARGE SCALE GENOMIC DNA]</scope>
    <source>
        <strain evidence="1">LP-2024</strain>
        <tissue evidence="1">Aerial parts of the thallus</tissue>
    </source>
</reference>
<dbReference type="AlphaFoldDB" id="A0ABD3HLT2"/>
<accession>A0ABD3HLT2</accession>
<protein>
    <recommendedName>
        <fullName evidence="3">F-box associated domain-containing protein</fullName>
    </recommendedName>
</protein>
<evidence type="ECO:0000313" key="2">
    <source>
        <dbReference type="Proteomes" id="UP001633002"/>
    </source>
</evidence>
<organism evidence="1 2">
    <name type="scientific">Riccia sorocarpa</name>
    <dbReference type="NCBI Taxonomy" id="122646"/>
    <lineage>
        <taxon>Eukaryota</taxon>
        <taxon>Viridiplantae</taxon>
        <taxon>Streptophyta</taxon>
        <taxon>Embryophyta</taxon>
        <taxon>Marchantiophyta</taxon>
        <taxon>Marchantiopsida</taxon>
        <taxon>Marchantiidae</taxon>
        <taxon>Marchantiales</taxon>
        <taxon>Ricciaceae</taxon>
        <taxon>Riccia</taxon>
    </lineage>
</organism>
<evidence type="ECO:0008006" key="3">
    <source>
        <dbReference type="Google" id="ProtNLM"/>
    </source>
</evidence>
<dbReference type="Proteomes" id="UP001633002">
    <property type="component" value="Unassembled WGS sequence"/>
</dbReference>
<dbReference type="PANTHER" id="PTHR31672:SF2">
    <property type="entry name" value="F-BOX DOMAIN-CONTAINING PROTEIN"/>
    <property type="match status" value="1"/>
</dbReference>
<dbReference type="InterPro" id="IPR050796">
    <property type="entry name" value="SCF_F-box_component"/>
</dbReference>
<sequence>MLLPNLKTNSWDKHSLDFLGADEWILGYHVAVDGGLVCYEILKKSGVDPWFTLVVQNPLTRKWRRLTVPYQLEGDFDHTMIWGLMMDRENGSYKVVVALFGQYLPRTAFIYDSVSKSWSISAALTPVLDPHFDEDGGWEVRSVVCSRDELLWVIEDQNTYGLTYKWFIKYNFELETWSSVTHESPLLDEKAVDLVHDDVENRKFGIEDVKCLVNEAGDAEWLDSLNPEQVVFGGGTWYIVSDQTFYRNGLDVFAVSVNPPTVTRLPKIYDQEVGRPGVFAATLRRLCEEIGFLDTKGSPTCRSHRAFPFTGREVSAWRELGTV</sequence>
<comment type="caution">
    <text evidence="1">The sequence shown here is derived from an EMBL/GenBank/DDBJ whole genome shotgun (WGS) entry which is preliminary data.</text>
</comment>